<comment type="similarity">
    <text evidence="2">Belongs to the ABC transporter superfamily.</text>
</comment>
<protein>
    <submittedName>
        <fullName evidence="11">ABC transporter releated protein</fullName>
    </submittedName>
</protein>
<dbReference type="SUPFAM" id="SSF52540">
    <property type="entry name" value="P-loop containing nucleoside triphosphate hydrolases"/>
    <property type="match status" value="1"/>
</dbReference>
<evidence type="ECO:0000256" key="6">
    <source>
        <dbReference type="ARBA" id="ARBA00022840"/>
    </source>
</evidence>
<evidence type="ECO:0000256" key="1">
    <source>
        <dbReference type="ARBA" id="ARBA00004202"/>
    </source>
</evidence>
<evidence type="ECO:0000256" key="7">
    <source>
        <dbReference type="ARBA" id="ARBA00022967"/>
    </source>
</evidence>
<dbReference type="InterPro" id="IPR003593">
    <property type="entry name" value="AAA+_ATPase"/>
</dbReference>
<evidence type="ECO:0000256" key="5">
    <source>
        <dbReference type="ARBA" id="ARBA00022741"/>
    </source>
</evidence>
<dbReference type="Proteomes" id="UP000053695">
    <property type="component" value="Unassembled WGS sequence"/>
</dbReference>
<dbReference type="OrthoDB" id="18209at2157"/>
<dbReference type="PANTHER" id="PTHR43553">
    <property type="entry name" value="HEAVY METAL TRANSPORTER"/>
    <property type="match status" value="1"/>
</dbReference>
<dbReference type="InterPro" id="IPR015856">
    <property type="entry name" value="ABC_transpr_CbiO/EcfA_su"/>
</dbReference>
<evidence type="ECO:0000256" key="4">
    <source>
        <dbReference type="ARBA" id="ARBA00022475"/>
    </source>
</evidence>
<dbReference type="CDD" id="cd03225">
    <property type="entry name" value="ABC_cobalt_CbiO_domain1"/>
    <property type="match status" value="1"/>
</dbReference>
<dbReference type="EMBL" id="APMM01000067">
    <property type="protein sequence ID" value="ENN95595.1"/>
    <property type="molecule type" value="Genomic_DNA"/>
</dbReference>
<keyword evidence="3" id="KW-0813">Transport</keyword>
<name>N6VP29_9EURY</name>
<keyword evidence="7" id="KW-1278">Translocase</keyword>
<dbReference type="Gene3D" id="3.40.50.300">
    <property type="entry name" value="P-loop containing nucleotide triphosphate hydrolases"/>
    <property type="match status" value="1"/>
</dbReference>
<dbReference type="GO" id="GO:0042626">
    <property type="term" value="F:ATPase-coupled transmembrane transporter activity"/>
    <property type="evidence" value="ECO:0007669"/>
    <property type="project" value="TreeGrafter"/>
</dbReference>
<dbReference type="SMART" id="SM00382">
    <property type="entry name" value="AAA"/>
    <property type="match status" value="1"/>
</dbReference>
<proteinExistence type="inferred from homology"/>
<dbReference type="STRING" id="1069083.GCA_000371805_00575"/>
<keyword evidence="4" id="KW-1003">Cell membrane</keyword>
<evidence type="ECO:0000259" key="10">
    <source>
        <dbReference type="PROSITE" id="PS50893"/>
    </source>
</evidence>
<dbReference type="AlphaFoldDB" id="N6VP29"/>
<keyword evidence="8" id="KW-0472">Membrane</keyword>
<gene>
    <name evidence="11" type="ORF">J422_07012</name>
</gene>
<sequence length="274" mass="31561">MEIFKLKEVSYSYGKNCVLEDINMEIYKNEILVILGPNGAGKTTLLKIIDGLIFPKKGEIYFKNIKITESLLHSKEFVREFRSKVGFVFQNPDLMLFNPTVWDEVLYTPLQIYDKEKAIKMAEKALKKLKIYHLKDRHPYNLSGGEKKKVAISSILSSDPEVILMDEPTASLDPKSRNELIDIILDLKKEGKTIIIVTHDLSLASLADRCYIINKRILFEGKVKDMFNLPLEEWNLDVPDITKLFLKLREMGYDVDIPINLKEALNIITKLINL</sequence>
<dbReference type="InterPro" id="IPR027417">
    <property type="entry name" value="P-loop_NTPase"/>
</dbReference>
<dbReference type="InterPro" id="IPR050095">
    <property type="entry name" value="ECF_ABC_transporter_ATP-bd"/>
</dbReference>
<feature type="domain" description="ABC transporter" evidence="10">
    <location>
        <begin position="4"/>
        <end position="239"/>
    </location>
</feature>
<keyword evidence="5" id="KW-0547">Nucleotide-binding</keyword>
<keyword evidence="6" id="KW-0067">ATP-binding</keyword>
<comment type="caution">
    <text evidence="11">The sequence shown here is derived from an EMBL/GenBank/DDBJ whole genome shotgun (WGS) entry which is preliminary data.</text>
</comment>
<evidence type="ECO:0000256" key="8">
    <source>
        <dbReference type="ARBA" id="ARBA00023136"/>
    </source>
</evidence>
<evidence type="ECO:0000256" key="9">
    <source>
        <dbReference type="ARBA" id="ARBA00025157"/>
    </source>
</evidence>
<evidence type="ECO:0000256" key="3">
    <source>
        <dbReference type="ARBA" id="ARBA00022448"/>
    </source>
</evidence>
<dbReference type="FunFam" id="3.40.50.300:FF:000224">
    <property type="entry name" value="Energy-coupling factor transporter ATP-binding protein EcfA"/>
    <property type="match status" value="1"/>
</dbReference>
<accession>N6VP29</accession>
<dbReference type="PROSITE" id="PS00211">
    <property type="entry name" value="ABC_TRANSPORTER_1"/>
    <property type="match status" value="1"/>
</dbReference>
<dbReference type="Pfam" id="PF00005">
    <property type="entry name" value="ABC_tran"/>
    <property type="match status" value="1"/>
</dbReference>
<dbReference type="GO" id="GO:0005524">
    <property type="term" value="F:ATP binding"/>
    <property type="evidence" value="ECO:0007669"/>
    <property type="project" value="UniProtKB-KW"/>
</dbReference>
<comment type="subcellular location">
    <subcellularLocation>
        <location evidence="1">Cell membrane</location>
        <topology evidence="1">Peripheral membrane protein</topology>
    </subcellularLocation>
</comment>
<dbReference type="PANTHER" id="PTHR43553:SF27">
    <property type="entry name" value="ENERGY-COUPLING FACTOR TRANSPORTER ATP-BINDING PROTEIN ECFA2"/>
    <property type="match status" value="1"/>
</dbReference>
<dbReference type="GO" id="GO:0043190">
    <property type="term" value="C:ATP-binding cassette (ABC) transporter complex"/>
    <property type="evidence" value="ECO:0007669"/>
    <property type="project" value="TreeGrafter"/>
</dbReference>
<evidence type="ECO:0000313" key="12">
    <source>
        <dbReference type="Proteomes" id="UP000053695"/>
    </source>
</evidence>
<evidence type="ECO:0000256" key="2">
    <source>
        <dbReference type="ARBA" id="ARBA00005417"/>
    </source>
</evidence>
<dbReference type="PROSITE" id="PS50893">
    <property type="entry name" value="ABC_TRANSPORTER_2"/>
    <property type="match status" value="1"/>
</dbReference>
<dbReference type="PATRIC" id="fig|1069083.5.peg.1358"/>
<reference evidence="11 12" key="1">
    <citation type="journal article" date="2013" name="Genome Announc.">
        <title>Draft Genome Sequence of a Highly Flagellated, Fast-Swimming Archaeon, Methanocaldococcus villosus Strain KIN24-T80 (DSM 22612).</title>
        <authorList>
            <person name="Thennarasu S."/>
            <person name="Polireddy D."/>
            <person name="Antony A."/>
            <person name="Yada M.R."/>
            <person name="Algarawi S."/>
            <person name="Sivakumar N."/>
        </authorList>
    </citation>
    <scope>NUCLEOTIDE SEQUENCE [LARGE SCALE GENOMIC DNA]</scope>
    <source>
        <strain evidence="11 12">KIN24-T80</strain>
    </source>
</reference>
<dbReference type="RefSeq" id="WP_004594705.1">
    <property type="nucleotide sequence ID" value="NZ_APMM01000067.1"/>
</dbReference>
<evidence type="ECO:0000313" key="11">
    <source>
        <dbReference type="EMBL" id="ENN95595.1"/>
    </source>
</evidence>
<dbReference type="InterPro" id="IPR003439">
    <property type="entry name" value="ABC_transporter-like_ATP-bd"/>
</dbReference>
<keyword evidence="12" id="KW-1185">Reference proteome</keyword>
<dbReference type="InterPro" id="IPR017871">
    <property type="entry name" value="ABC_transporter-like_CS"/>
</dbReference>
<organism evidence="11 12">
    <name type="scientific">Methanocaldococcus villosus KIN24-T80</name>
    <dbReference type="NCBI Taxonomy" id="1069083"/>
    <lineage>
        <taxon>Archaea</taxon>
        <taxon>Methanobacteriati</taxon>
        <taxon>Methanobacteriota</taxon>
        <taxon>Methanomada group</taxon>
        <taxon>Methanococci</taxon>
        <taxon>Methanococcales</taxon>
        <taxon>Methanocaldococcaceae</taxon>
        <taxon>Methanocaldococcus</taxon>
    </lineage>
</organism>
<dbReference type="GO" id="GO:0016887">
    <property type="term" value="F:ATP hydrolysis activity"/>
    <property type="evidence" value="ECO:0007669"/>
    <property type="project" value="InterPro"/>
</dbReference>
<comment type="function">
    <text evidence="9">Probably part of an ABC transporter complex. Responsible for energy coupling to the transport system.</text>
</comment>